<dbReference type="AlphaFoldDB" id="A0A233S2J0"/>
<dbReference type="InterPro" id="IPR011094">
    <property type="entry name" value="Uncharacterised_LppY/LpqO"/>
</dbReference>
<dbReference type="Pfam" id="PF07485">
    <property type="entry name" value="DUF1529"/>
    <property type="match status" value="2"/>
</dbReference>
<dbReference type="Proteomes" id="UP000215483">
    <property type="component" value="Unassembled WGS sequence"/>
</dbReference>
<organism evidence="2 3">
    <name type="scientific">Streptomyces diastatochromogenes</name>
    <dbReference type="NCBI Taxonomy" id="42236"/>
    <lineage>
        <taxon>Bacteria</taxon>
        <taxon>Bacillati</taxon>
        <taxon>Actinomycetota</taxon>
        <taxon>Actinomycetes</taxon>
        <taxon>Kitasatosporales</taxon>
        <taxon>Streptomycetaceae</taxon>
        <taxon>Streptomyces</taxon>
    </lineage>
</organism>
<evidence type="ECO:0000313" key="3">
    <source>
        <dbReference type="Proteomes" id="UP000215483"/>
    </source>
</evidence>
<gene>
    <name evidence="2" type="ORF">BEK98_36375</name>
</gene>
<protein>
    <submittedName>
        <fullName evidence="2">Peptidase M23</fullName>
    </submittedName>
</protein>
<name>A0A233S2J0_STRDA</name>
<evidence type="ECO:0000256" key="1">
    <source>
        <dbReference type="SAM" id="MobiDB-lite"/>
    </source>
</evidence>
<feature type="region of interest" description="Disordered" evidence="1">
    <location>
        <begin position="1"/>
        <end position="24"/>
    </location>
</feature>
<proteinExistence type="predicted"/>
<keyword evidence="3" id="KW-1185">Reference proteome</keyword>
<evidence type="ECO:0000313" key="2">
    <source>
        <dbReference type="EMBL" id="OXY89862.1"/>
    </source>
</evidence>
<comment type="caution">
    <text evidence="2">The sequence shown here is derived from an EMBL/GenBank/DDBJ whole genome shotgun (WGS) entry which is preliminary data.</text>
</comment>
<reference evidence="2 3" key="1">
    <citation type="submission" date="2016-07" db="EMBL/GenBank/DDBJ databases">
        <title>Draft genome of Streptomyces diastatochromogenes.</title>
        <authorList>
            <person name="Podduturi R."/>
            <person name="Lukassen M.B."/>
            <person name="Clausen N."/>
            <person name="Nielsen J.L."/>
            <person name="Jorgensen N.O."/>
        </authorList>
    </citation>
    <scope>NUCLEOTIDE SEQUENCE [LARGE SCALE GENOMIC DNA]</scope>
    <source>
        <strain evidence="2 3">DSM 40608</strain>
    </source>
</reference>
<accession>A0A233S2J0</accession>
<dbReference type="EMBL" id="MCGQ01000041">
    <property type="protein sequence ID" value="OXY89862.1"/>
    <property type="molecule type" value="Genomic_DNA"/>
</dbReference>
<sequence length="342" mass="36692">MLASCVEADDMTDERQQDTRSRLTSSRRRLLAAATLAPIAAGVPARAHALSAGPTNHALVAPVMTKLTDWADVGRSLGRPGDMKRFMYHTGLPRRDLKVYSRGILIDPALALGTHVSFVRYADHSTLLMGDAVVTERELQHFCDVLQQHGIMQTAIHKHLLAHEPDVWWVHLHAHGHDPVAVARGLRAAFDCTGTPPAQPATPARPVDLDTAAIDAAMGVKGSADGKIYKSVYVRRETVADGHMALPPGLGATTSVNFQPLGGGRAALSGDLVMIAGEVQPALTALRRGGVELVEVHHHNLTDEPRLFFVHYWAVGNAVRLAKAVRRAVNVTNVVPMPGGSG</sequence>